<protein>
    <submittedName>
        <fullName evidence="1">Uncharacterized protein</fullName>
    </submittedName>
</protein>
<dbReference type="AlphaFoldDB" id="A0A1H6M275"/>
<name>A0A1H6M275_9BACT</name>
<dbReference type="KEGG" id="agl:PYTT_1802"/>
<dbReference type="STRING" id="1679444.PYTT_1802"/>
<reference evidence="2" key="1">
    <citation type="submission" date="2016-09" db="EMBL/GenBank/DDBJ databases">
        <authorList>
            <person name="Koehorst J."/>
        </authorList>
    </citation>
    <scope>NUCLEOTIDE SEQUENCE [LARGE SCALE GENOMIC DNA]</scope>
</reference>
<evidence type="ECO:0000313" key="2">
    <source>
        <dbReference type="Proteomes" id="UP000176204"/>
    </source>
</evidence>
<sequence>MRVASSRLDILDGMEEMIDYTRQRFSWVHSLPEWSRKTESAAIGAAALGGLWSFFRRRSPKRSEAPKRRGMGIVSKVLVGLLVPVLRDVVVKKLGSK</sequence>
<proteinExistence type="predicted"/>
<gene>
    <name evidence="1" type="ORF">PYTT_1802</name>
</gene>
<dbReference type="Proteomes" id="UP000176204">
    <property type="component" value="Chromosome I"/>
</dbReference>
<keyword evidence="2" id="KW-1185">Reference proteome</keyword>
<dbReference type="EMBL" id="LT629973">
    <property type="protein sequence ID" value="SEH92962.1"/>
    <property type="molecule type" value="Genomic_DNA"/>
</dbReference>
<accession>A0A1H6M275</accession>
<evidence type="ECO:0000313" key="1">
    <source>
        <dbReference type="EMBL" id="SEH92962.1"/>
    </source>
</evidence>
<organism evidence="1 2">
    <name type="scientific">Akkermansia glycaniphila</name>
    <dbReference type="NCBI Taxonomy" id="1679444"/>
    <lineage>
        <taxon>Bacteria</taxon>
        <taxon>Pseudomonadati</taxon>
        <taxon>Verrucomicrobiota</taxon>
        <taxon>Verrucomicrobiia</taxon>
        <taxon>Verrucomicrobiales</taxon>
        <taxon>Akkermansiaceae</taxon>
        <taxon>Akkermansia</taxon>
    </lineage>
</organism>